<feature type="transmembrane region" description="Helical" evidence="1">
    <location>
        <begin position="68"/>
        <end position="91"/>
    </location>
</feature>
<reference evidence="2 3" key="1">
    <citation type="submission" date="2024-03" db="EMBL/GenBank/DDBJ databases">
        <title>Complete genome sequence of the green alga Chloropicon roscoffensis RCC1871.</title>
        <authorList>
            <person name="Lemieux C."/>
            <person name="Pombert J.-F."/>
            <person name="Otis C."/>
            <person name="Turmel M."/>
        </authorList>
    </citation>
    <scope>NUCLEOTIDE SEQUENCE [LARGE SCALE GENOMIC DNA]</scope>
    <source>
        <strain evidence="2 3">RCC1871</strain>
    </source>
</reference>
<gene>
    <name evidence="2" type="ORF">HKI87_02g15850</name>
</gene>
<dbReference type="Proteomes" id="UP001472866">
    <property type="component" value="Chromosome 02"/>
</dbReference>
<evidence type="ECO:0000313" key="2">
    <source>
        <dbReference type="EMBL" id="WZN60057.1"/>
    </source>
</evidence>
<feature type="transmembrane region" description="Helical" evidence="1">
    <location>
        <begin position="7"/>
        <end position="24"/>
    </location>
</feature>
<feature type="transmembrane region" description="Helical" evidence="1">
    <location>
        <begin position="127"/>
        <end position="148"/>
    </location>
</feature>
<proteinExistence type="predicted"/>
<evidence type="ECO:0000256" key="1">
    <source>
        <dbReference type="SAM" id="Phobius"/>
    </source>
</evidence>
<protein>
    <submittedName>
        <fullName evidence="2">Uncharacterized protein</fullName>
    </submittedName>
</protein>
<sequence length="155" mass="16620">MYLLKPYLAAFGSLLVVLSYTLVMKPHDAVVGYLQVLSATTDEAAPWLKSFTVEGGRSKMWQSPTYPLIIHLTQVGGCVVFCLGLILVVSITFGSAKRFTEGSCLLLAMAAYSFLLSSDVMKFEGTLSVAVALNVLLLASALVVNRLVAAKKKVA</sequence>
<keyword evidence="1" id="KW-1133">Transmembrane helix</keyword>
<keyword evidence="1" id="KW-0812">Transmembrane</keyword>
<dbReference type="AlphaFoldDB" id="A0AAX4P195"/>
<feature type="transmembrane region" description="Helical" evidence="1">
    <location>
        <begin position="103"/>
        <end position="121"/>
    </location>
</feature>
<dbReference type="EMBL" id="CP151502">
    <property type="protein sequence ID" value="WZN60057.1"/>
    <property type="molecule type" value="Genomic_DNA"/>
</dbReference>
<keyword evidence="1" id="KW-0472">Membrane</keyword>
<evidence type="ECO:0000313" key="3">
    <source>
        <dbReference type="Proteomes" id="UP001472866"/>
    </source>
</evidence>
<name>A0AAX4P195_9CHLO</name>
<accession>A0AAX4P195</accession>
<keyword evidence="3" id="KW-1185">Reference proteome</keyword>
<organism evidence="2 3">
    <name type="scientific">Chloropicon roscoffensis</name>
    <dbReference type="NCBI Taxonomy" id="1461544"/>
    <lineage>
        <taxon>Eukaryota</taxon>
        <taxon>Viridiplantae</taxon>
        <taxon>Chlorophyta</taxon>
        <taxon>Chloropicophyceae</taxon>
        <taxon>Chloropicales</taxon>
        <taxon>Chloropicaceae</taxon>
        <taxon>Chloropicon</taxon>
    </lineage>
</organism>